<dbReference type="GO" id="GO:0032259">
    <property type="term" value="P:methylation"/>
    <property type="evidence" value="ECO:0007669"/>
    <property type="project" value="UniProtKB-KW"/>
</dbReference>
<comment type="caution">
    <text evidence="6">The sequence shown here is derived from an EMBL/GenBank/DDBJ whole genome shotgun (WGS) entry which is preliminary data.</text>
</comment>
<dbReference type="Pfam" id="PF04140">
    <property type="entry name" value="ICMT"/>
    <property type="match status" value="1"/>
</dbReference>
<feature type="transmembrane region" description="Helical" evidence="5">
    <location>
        <begin position="130"/>
        <end position="155"/>
    </location>
</feature>
<keyword evidence="7" id="KW-1185">Reference proteome</keyword>
<dbReference type="GO" id="GO:0016020">
    <property type="term" value="C:membrane"/>
    <property type="evidence" value="ECO:0007669"/>
    <property type="project" value="UniProtKB-SubCell"/>
</dbReference>
<dbReference type="InterPro" id="IPR052527">
    <property type="entry name" value="Metal_cation-efflux_comp"/>
</dbReference>
<evidence type="ECO:0000313" key="6">
    <source>
        <dbReference type="EMBL" id="MBB6444329.1"/>
    </source>
</evidence>
<dbReference type="PANTHER" id="PTHR43847:SF1">
    <property type="entry name" value="BLL3993 PROTEIN"/>
    <property type="match status" value="1"/>
</dbReference>
<keyword evidence="4 5" id="KW-0472">Membrane</keyword>
<dbReference type="InterPro" id="IPR007269">
    <property type="entry name" value="ICMT_MeTrfase"/>
</dbReference>
<feature type="transmembrane region" description="Helical" evidence="5">
    <location>
        <begin position="70"/>
        <end position="89"/>
    </location>
</feature>
<dbReference type="Gene3D" id="1.20.120.1630">
    <property type="match status" value="1"/>
</dbReference>
<keyword evidence="3 5" id="KW-1133">Transmembrane helix</keyword>
<evidence type="ECO:0000256" key="3">
    <source>
        <dbReference type="ARBA" id="ARBA00022989"/>
    </source>
</evidence>
<feature type="transmembrane region" description="Helical" evidence="5">
    <location>
        <begin position="41"/>
        <end position="58"/>
    </location>
</feature>
<keyword evidence="6" id="KW-0808">Transferase</keyword>
<dbReference type="RefSeq" id="WP_184523298.1">
    <property type="nucleotide sequence ID" value="NZ_JACHGK010000002.1"/>
</dbReference>
<proteinExistence type="predicted"/>
<evidence type="ECO:0000256" key="1">
    <source>
        <dbReference type="ARBA" id="ARBA00004141"/>
    </source>
</evidence>
<comment type="subcellular location">
    <subcellularLocation>
        <location evidence="1">Membrane</location>
        <topology evidence="1">Multi-pass membrane protein</topology>
    </subcellularLocation>
</comment>
<evidence type="ECO:0000313" key="7">
    <source>
        <dbReference type="Proteomes" id="UP000531594"/>
    </source>
</evidence>
<evidence type="ECO:0000256" key="2">
    <source>
        <dbReference type="ARBA" id="ARBA00022692"/>
    </source>
</evidence>
<keyword evidence="6" id="KW-0489">Methyltransferase</keyword>
<keyword evidence="2 5" id="KW-0812">Transmembrane</keyword>
<dbReference type="PANTHER" id="PTHR43847">
    <property type="entry name" value="BLL3993 PROTEIN"/>
    <property type="match status" value="1"/>
</dbReference>
<organism evidence="6 7">
    <name type="scientific">Bacillus benzoevorans</name>
    <dbReference type="NCBI Taxonomy" id="1456"/>
    <lineage>
        <taxon>Bacteria</taxon>
        <taxon>Bacillati</taxon>
        <taxon>Bacillota</taxon>
        <taxon>Bacilli</taxon>
        <taxon>Bacillales</taxon>
        <taxon>Bacillaceae</taxon>
        <taxon>Bacillus</taxon>
    </lineage>
</organism>
<protein>
    <submittedName>
        <fullName evidence="6">Methyltransferase</fullName>
    </submittedName>
</protein>
<reference evidence="6 7" key="1">
    <citation type="submission" date="2020-08" db="EMBL/GenBank/DDBJ databases">
        <title>Genomic Encyclopedia of Type Strains, Phase IV (KMG-IV): sequencing the most valuable type-strain genomes for metagenomic binning, comparative biology and taxonomic classification.</title>
        <authorList>
            <person name="Goeker M."/>
        </authorList>
    </citation>
    <scope>NUCLEOTIDE SEQUENCE [LARGE SCALE GENOMIC DNA]</scope>
    <source>
        <strain evidence="6 7">DSM 5391</strain>
    </source>
</reference>
<accession>A0A7X0LVI9</accession>
<gene>
    <name evidence="6" type="ORF">HNR53_000937</name>
</gene>
<dbReference type="AlphaFoldDB" id="A0A7X0LVI9"/>
<dbReference type="GO" id="GO:0004671">
    <property type="term" value="F:protein C-terminal S-isoprenylcysteine carboxyl O-methyltransferase activity"/>
    <property type="evidence" value="ECO:0007669"/>
    <property type="project" value="InterPro"/>
</dbReference>
<dbReference type="EMBL" id="JACHGK010000002">
    <property type="protein sequence ID" value="MBB6444329.1"/>
    <property type="molecule type" value="Genomic_DNA"/>
</dbReference>
<sequence length="179" mass="20985">MSIFYTFILLLAVQRICELVIAKRNEQWMKKRGAREYGQRHYHFIVLIHVLFFVVYFLEVTAGDKELTPVWPFLLSLFALTQLVRIWAITSLGKYWNTRIIVLPGATLVKKGPYRFMRHPNYLVVSLEFLIIPLLFEAYMTAIIFTLMNFLILSIRIPAEEKALKAVTDYDSTFIQSKS</sequence>
<evidence type="ECO:0000256" key="5">
    <source>
        <dbReference type="SAM" id="Phobius"/>
    </source>
</evidence>
<evidence type="ECO:0000256" key="4">
    <source>
        <dbReference type="ARBA" id="ARBA00023136"/>
    </source>
</evidence>
<name>A0A7X0LVI9_9BACI</name>
<dbReference type="Proteomes" id="UP000531594">
    <property type="component" value="Unassembled WGS sequence"/>
</dbReference>